<dbReference type="InterPro" id="IPR036514">
    <property type="entry name" value="SGNH_hydro_sf"/>
</dbReference>
<dbReference type="Pfam" id="PF00657">
    <property type="entry name" value="Lipase_GDSL"/>
    <property type="match status" value="1"/>
</dbReference>
<evidence type="ECO:0000259" key="3">
    <source>
        <dbReference type="PROSITE" id="PS50853"/>
    </source>
</evidence>
<feature type="compositionally biased region" description="Basic and acidic residues" evidence="1">
    <location>
        <begin position="60"/>
        <end position="87"/>
    </location>
</feature>
<feature type="domain" description="Fibronectin type-III" evidence="3">
    <location>
        <begin position="1666"/>
        <end position="1766"/>
    </location>
</feature>
<dbReference type="InterPro" id="IPR028994">
    <property type="entry name" value="Integrin_alpha_N"/>
</dbReference>
<keyword evidence="2" id="KW-0732">Signal</keyword>
<dbReference type="InterPro" id="IPR003961">
    <property type="entry name" value="FN3_dom"/>
</dbReference>
<dbReference type="InterPro" id="IPR037459">
    <property type="entry name" value="RhgT-like"/>
</dbReference>
<feature type="domain" description="Fibronectin type-III" evidence="3">
    <location>
        <begin position="559"/>
        <end position="658"/>
    </location>
</feature>
<feature type="region of interest" description="Disordered" evidence="1">
    <location>
        <begin position="60"/>
        <end position="111"/>
    </location>
</feature>
<reference evidence="4 5" key="1">
    <citation type="journal article" date="2019" name="Anaerobe">
        <title>Detection of Robinsoniella peoriensis in multiple bone samples of a trauma patient.</title>
        <authorList>
            <person name="Schrottner P."/>
            <person name="Hartwich K."/>
            <person name="Bunk B."/>
            <person name="Schober I."/>
            <person name="Helbig S."/>
            <person name="Rudolph W.W."/>
            <person name="Gunzer F."/>
        </authorList>
    </citation>
    <scope>NUCLEOTIDE SEQUENCE [LARGE SCALE GENOMIC DNA]</scope>
    <source>
        <strain evidence="4 5">DSM 106044</strain>
    </source>
</reference>
<dbReference type="EC" id="4.2.2.-" evidence="4"/>
<dbReference type="Pfam" id="PF21254">
    <property type="entry name" value="AGA-YXIM_GBD"/>
    <property type="match status" value="2"/>
</dbReference>
<feature type="chain" id="PRO_5020321772" evidence="2">
    <location>
        <begin position="31"/>
        <end position="1929"/>
    </location>
</feature>
<feature type="domain" description="Fibronectin type-III" evidence="3">
    <location>
        <begin position="911"/>
        <end position="1006"/>
    </location>
</feature>
<evidence type="ECO:0000256" key="2">
    <source>
        <dbReference type="SAM" id="SignalP"/>
    </source>
</evidence>
<name>A0A4U8Q9Q0_9FIRM</name>
<dbReference type="EMBL" id="QGQD01000030">
    <property type="protein sequence ID" value="TLD01730.1"/>
    <property type="molecule type" value="Genomic_DNA"/>
</dbReference>
<dbReference type="CDD" id="cd10318">
    <property type="entry name" value="RGL11"/>
    <property type="match status" value="1"/>
</dbReference>
<dbReference type="Pfam" id="PF21348">
    <property type="entry name" value="RGL11_C"/>
    <property type="match status" value="1"/>
</dbReference>
<dbReference type="Gene3D" id="3.40.50.1110">
    <property type="entry name" value="SGNH hydrolase"/>
    <property type="match status" value="1"/>
</dbReference>
<gene>
    <name evidence="4" type="primary">yesX</name>
    <name evidence="4" type="ORF">DSM106044_01365</name>
</gene>
<dbReference type="InterPro" id="IPR008979">
    <property type="entry name" value="Galactose-bd-like_sf"/>
</dbReference>
<keyword evidence="4" id="KW-0456">Lyase</keyword>
<dbReference type="SMART" id="SM00060">
    <property type="entry name" value="FN3"/>
    <property type="match status" value="3"/>
</dbReference>
<dbReference type="SUPFAM" id="SSF52266">
    <property type="entry name" value="SGNH hydrolase"/>
    <property type="match status" value="1"/>
</dbReference>
<dbReference type="GO" id="GO:0016829">
    <property type="term" value="F:lyase activity"/>
    <property type="evidence" value="ECO:0007669"/>
    <property type="project" value="UniProtKB-KW"/>
</dbReference>
<dbReference type="PANTHER" id="PTHR43118">
    <property type="entry name" value="RHAMNOGALACTURONAN LYASE (EUROFUNG)"/>
    <property type="match status" value="1"/>
</dbReference>
<dbReference type="PROSITE" id="PS50853">
    <property type="entry name" value="FN3"/>
    <property type="match status" value="3"/>
</dbReference>
<dbReference type="SUPFAM" id="SSF49265">
    <property type="entry name" value="Fibronectin type III"/>
    <property type="match status" value="3"/>
</dbReference>
<dbReference type="InterPro" id="IPR034641">
    <property type="entry name" value="RGL11"/>
</dbReference>
<dbReference type="RefSeq" id="WP_138002098.1">
    <property type="nucleotide sequence ID" value="NZ_QGQD01000030.1"/>
</dbReference>
<dbReference type="SUPFAM" id="SSF69318">
    <property type="entry name" value="Integrin alpha N-terminal domain"/>
    <property type="match status" value="1"/>
</dbReference>
<dbReference type="GO" id="GO:0016788">
    <property type="term" value="F:hydrolase activity, acting on ester bonds"/>
    <property type="evidence" value="ECO:0007669"/>
    <property type="project" value="InterPro"/>
</dbReference>
<comment type="caution">
    <text evidence="4">The sequence shown here is derived from an EMBL/GenBank/DDBJ whole genome shotgun (WGS) entry which is preliminary data.</text>
</comment>
<organism evidence="4 5">
    <name type="scientific">Robinsoniella peoriensis</name>
    <dbReference type="NCBI Taxonomy" id="180332"/>
    <lineage>
        <taxon>Bacteria</taxon>
        <taxon>Bacillati</taxon>
        <taxon>Bacillota</taxon>
        <taxon>Clostridia</taxon>
        <taxon>Lachnospirales</taxon>
        <taxon>Lachnospiraceae</taxon>
        <taxon>Robinsoniella</taxon>
    </lineage>
</organism>
<dbReference type="PANTHER" id="PTHR43118:SF1">
    <property type="entry name" value="RHAMNOGALACTURONAN LYASE (EUROFUNG)"/>
    <property type="match status" value="1"/>
</dbReference>
<dbReference type="Proteomes" id="UP000306509">
    <property type="component" value="Unassembled WGS sequence"/>
</dbReference>
<proteinExistence type="predicted"/>
<dbReference type="Pfam" id="PF18370">
    <property type="entry name" value="RGI_lyase"/>
    <property type="match status" value="1"/>
</dbReference>
<dbReference type="InterPro" id="IPR001087">
    <property type="entry name" value="GDSL"/>
</dbReference>
<evidence type="ECO:0000313" key="4">
    <source>
        <dbReference type="EMBL" id="TLD01730.1"/>
    </source>
</evidence>
<feature type="compositionally biased region" description="Polar residues" evidence="1">
    <location>
        <begin position="99"/>
        <end position="111"/>
    </location>
</feature>
<accession>A0A4U8Q9Q0</accession>
<evidence type="ECO:0000313" key="5">
    <source>
        <dbReference type="Proteomes" id="UP000306509"/>
    </source>
</evidence>
<dbReference type="InterPro" id="IPR041624">
    <property type="entry name" value="RGI_lyase"/>
</dbReference>
<dbReference type="Gene3D" id="2.60.120.430">
    <property type="entry name" value="Galactose-binding lectin"/>
    <property type="match status" value="3"/>
</dbReference>
<dbReference type="STRING" id="180332.GCA_000797495_03258"/>
<feature type="signal peptide" evidence="2">
    <location>
        <begin position="1"/>
        <end position="30"/>
    </location>
</feature>
<dbReference type="InterPro" id="IPR049366">
    <property type="entry name" value="RGL11_C"/>
</dbReference>
<protein>
    <submittedName>
        <fullName evidence="4">Rhamnogalacturonan exolyase YesX</fullName>
        <ecNumber evidence="4">4.2.2.-</ecNumber>
    </submittedName>
</protein>
<dbReference type="Gene3D" id="2.60.40.10">
    <property type="entry name" value="Immunoglobulins"/>
    <property type="match status" value="5"/>
</dbReference>
<dbReference type="CDD" id="cd01821">
    <property type="entry name" value="Rhamnogalacturan_acetylesterase_like"/>
    <property type="match status" value="1"/>
</dbReference>
<dbReference type="SUPFAM" id="SSF49785">
    <property type="entry name" value="Galactose-binding domain-like"/>
    <property type="match status" value="2"/>
</dbReference>
<evidence type="ECO:0000256" key="1">
    <source>
        <dbReference type="SAM" id="MobiDB-lite"/>
    </source>
</evidence>
<dbReference type="InterPro" id="IPR036116">
    <property type="entry name" value="FN3_sf"/>
</dbReference>
<dbReference type="CDD" id="cd00063">
    <property type="entry name" value="FN3"/>
    <property type="match status" value="3"/>
</dbReference>
<dbReference type="InterPro" id="IPR049033">
    <property type="entry name" value="AGA-YXIM_GBD"/>
</dbReference>
<dbReference type="InterPro" id="IPR013783">
    <property type="entry name" value="Ig-like_fold"/>
</dbReference>
<keyword evidence="5" id="KW-1185">Reference proteome</keyword>
<sequence precursor="true">MKESRKKRRRVSSAAAFCLAASMVVTNMQAAVAFAAENSGGTAAAEEQLIMEQTEVNREKIPETEKVGERSAVETNEEKVESKEKLSEIPASIPEPEQETQGIRTAEDGNTGTFLFGTKPVNGVTSKNLYSEETGFGFSDLTYPEEAAGWQGNVYYPRNASITTGSAAYVTDEQSYLRIASQVWTETENTGYGVYTYENTSTLDVKLEAKDYDVTVELVNPTDMDYSASLESEDITKASDVAVPAGSRKTVTFHTCLIDGVLNLKFLADSKAVSAEEAAEQAVYVESMKIEASAEKAAGDKPTIFLASDSTVQTYEDYYDPQTGWGEALHNFFGNYIGEGPCDDCNYSQSRSYETDQVIIENRAIGGRSSRSFIEEGKLDDLLEDVKPGDYLLVQWGHNDATSSRPNRYVSPEDFGKWIQYYIDGASQRGASCILVTPAARYSYNADGTFNENFKAYGDVMRSIAAQENIPLADLSAASIALCESFGIEGAKSLFLWVEPGEYTGAYAGGATDSTHLQYYGAYKFAQCVAKEISEISQPEDPTISRLQSLINLKESASVPQAVTGLMPITIGASSVSMQWDASQGAEMYYIFREELTEGAAADTIDFTNAEKYSVTAGTRYTDNGCEGGRNYVYAVCGYNDKGLGEMSENLTVTTKSAQYKYDFNYNNSPTMDGWTGVNQNQGYTKEAGYGWIKAPNNGRNRAGNGNADSSAMADDFNLGEGEFAVDLPNGDYEIKVYAGDLLPGTSTIKASYTAEGKAAGGISTKQALASMAASVRVMDGQLNLTVGGSNPYINGLEITPVLLAPSGLNYSEMSIEGNSASFLIGFTGVGEAAAYRIYQKGQADEKFTMVKSFTAEEYQTDELSCRSMKASLGETYQYYITALGTDGTESAPSNTIEIDMLDPGVKKPAPPANIKCDSAKNGEIKLSWDSTDTAFKYMVYRSDKSEDEKGFKEFIKVGETQVPGFTDTGDDLTANIPYYYKIKAVNAGGAGEFSKVCKTEVTGELIASPAETLTDRGAIAINLAGADGGETVVTASDAAGKEYTSGVYLSWRSFEKDPKGTTFNIYRNETKIAENLSVTNLVDEGGTASDIYRVEGSSDEELGLKVLDTAVWQDKYLELKLYSPADQTMPDGTACTYSANDMSVGDLDGDGQLELVVKWYPSNAQDNSAKGYTGTTFLDGYDVNFATGEVSLLWRIDMGVNIRSGAHYTQFQVWDFDGDGKAEIAVKTADGTTSYQSTDGTDAGLVEKAYVGACNAASLPTDQISKAHDYRNGTGYILEGPEYFSMFNCDDASLIDTVDYEPGRGNVNAWGDGYGNRVDRFLSAVAYLNGTTPSAVFCRGYYTRTCLTAYNLADTDGDGVGDKIKTFWKFDTNEAGSQYEAQGNHGLSVNDIDNDGKDEIIYGALVIDHNGTVKYSTGQGHGDAMHVSDWVNWNEGLEVMAVHEHDDASYHVEIHDAETGKILMGYHVGRDTGRGVAADIDPTTSGAEFWSIASPNSSAEEEPSWDSRDGGVYSTMSTLENLITLAEKSPASNASIFWDGDLLSEIQDHRFDSGAYKPIAVNLTKWDYENNQEVTLFDSTQILSNNGTKGNTGLTADILGDWREEIISRCSSDQNRIRIYASTIQTDYVVPCLLENRAYRQGVAWQNVAYNQPANLSYLLSEGLITAQLTAQEDKTASDSLTFTFTPASDGVRGHEIAGYEIYRSEDGKTYKLIDTVSADRNQEVYSYTDKNLETDTMYFYKTAAVVDGKTSYMSKPLEMKTKRKAAEVLYRFDFGISNDKAAEGWIGITVNGKGGSKTNDELGITYSKEKKFGFADGANIITGRSEDYICDQGEIPADVYQDFALPDGNTFCVDVPNGTYQVDIVGGSAYKSTVKGDLEGTVAVKVENGANSYTVGTYEVEVTDGQLNFNCAPKSISRLDAMIITRI</sequence>